<dbReference type="Proteomes" id="UP001255185">
    <property type="component" value="Unassembled WGS sequence"/>
</dbReference>
<sequence length="241" mass="27434">MKNLLIPTTLEADTINAVKTAIRQSKDEKCTILLMIVADVPDTESASFFLRTIKSEMRASQKNVLNQIRTIIKENENCTLKIHNQYGISSPLIKNLIEFHNICLTIVTPSYKASVKKIQQQCLQLLCNCKSPILHLTENCEEYDLSKALYIETIKSRFHAEDVQQLIQNDFDCKIVSQAKLLESQVPEDMTAMLSEAISKNQISLLIETRKPEKISFKKKHKKAINELLGLPVLSVYEELV</sequence>
<reference evidence="1 2" key="1">
    <citation type="submission" date="2023-07" db="EMBL/GenBank/DDBJ databases">
        <title>Sorghum-associated microbial communities from plants grown in Nebraska, USA.</title>
        <authorList>
            <person name="Schachtman D."/>
        </authorList>
    </citation>
    <scope>NUCLEOTIDE SEQUENCE [LARGE SCALE GENOMIC DNA]</scope>
    <source>
        <strain evidence="1 2">3773</strain>
    </source>
</reference>
<gene>
    <name evidence="1" type="ORF">J2X31_000867</name>
</gene>
<evidence type="ECO:0000313" key="1">
    <source>
        <dbReference type="EMBL" id="MDR6966867.1"/>
    </source>
</evidence>
<protein>
    <recommendedName>
        <fullName evidence="3">UspA domain-containing protein</fullName>
    </recommendedName>
</protein>
<proteinExistence type="predicted"/>
<comment type="caution">
    <text evidence="1">The sequence shown here is derived from an EMBL/GenBank/DDBJ whole genome shotgun (WGS) entry which is preliminary data.</text>
</comment>
<dbReference type="EMBL" id="JAVDVI010000003">
    <property type="protein sequence ID" value="MDR6966867.1"/>
    <property type="molecule type" value="Genomic_DNA"/>
</dbReference>
<accession>A0ABU1TM22</accession>
<evidence type="ECO:0000313" key="2">
    <source>
        <dbReference type="Proteomes" id="UP001255185"/>
    </source>
</evidence>
<keyword evidence="2" id="KW-1185">Reference proteome</keyword>
<evidence type="ECO:0008006" key="3">
    <source>
        <dbReference type="Google" id="ProtNLM"/>
    </source>
</evidence>
<dbReference type="RefSeq" id="WP_310024745.1">
    <property type="nucleotide sequence ID" value="NZ_JAVDVI010000003.1"/>
</dbReference>
<organism evidence="1 2">
    <name type="scientific">Flavobacterium arsenatis</name>
    <dbReference type="NCBI Taxonomy" id="1484332"/>
    <lineage>
        <taxon>Bacteria</taxon>
        <taxon>Pseudomonadati</taxon>
        <taxon>Bacteroidota</taxon>
        <taxon>Flavobacteriia</taxon>
        <taxon>Flavobacteriales</taxon>
        <taxon>Flavobacteriaceae</taxon>
        <taxon>Flavobacterium</taxon>
    </lineage>
</organism>
<name>A0ABU1TM22_9FLAO</name>